<dbReference type="RefSeq" id="WP_213258277.1">
    <property type="nucleotide sequence ID" value="NZ_JAGYWA010000004.1"/>
</dbReference>
<comment type="caution">
    <text evidence="1">The sequence shown here is derived from an EMBL/GenBank/DDBJ whole genome shotgun (WGS) entry which is preliminary data.</text>
</comment>
<evidence type="ECO:0000313" key="2">
    <source>
        <dbReference type="Proteomes" id="UP001595935"/>
    </source>
</evidence>
<accession>A0ABV9PDI3</accession>
<dbReference type="Proteomes" id="UP001595935">
    <property type="component" value="Unassembled WGS sequence"/>
</dbReference>
<organism evidence="1 2">
    <name type="scientific">Flavobacterium branchiicola</name>
    <dbReference type="NCBI Taxonomy" id="1114875"/>
    <lineage>
        <taxon>Bacteria</taxon>
        <taxon>Pseudomonadati</taxon>
        <taxon>Bacteroidota</taxon>
        <taxon>Flavobacteriia</taxon>
        <taxon>Flavobacteriales</taxon>
        <taxon>Flavobacteriaceae</taxon>
        <taxon>Flavobacterium</taxon>
    </lineage>
</organism>
<proteinExistence type="predicted"/>
<gene>
    <name evidence="1" type="ORF">ACFO5S_12610</name>
</gene>
<evidence type="ECO:0000313" key="1">
    <source>
        <dbReference type="EMBL" id="MFC4748293.1"/>
    </source>
</evidence>
<name>A0ABV9PDI3_9FLAO</name>
<dbReference type="EMBL" id="JBHSGV010000004">
    <property type="protein sequence ID" value="MFC4748293.1"/>
    <property type="molecule type" value="Genomic_DNA"/>
</dbReference>
<reference evidence="2" key="1">
    <citation type="journal article" date="2019" name="Int. J. Syst. Evol. Microbiol.">
        <title>The Global Catalogue of Microorganisms (GCM) 10K type strain sequencing project: providing services to taxonomists for standard genome sequencing and annotation.</title>
        <authorList>
            <consortium name="The Broad Institute Genomics Platform"/>
            <consortium name="The Broad Institute Genome Sequencing Center for Infectious Disease"/>
            <person name="Wu L."/>
            <person name="Ma J."/>
        </authorList>
    </citation>
    <scope>NUCLEOTIDE SEQUENCE [LARGE SCALE GENOMIC DNA]</scope>
    <source>
        <strain evidence="2">WYCCWR 13023</strain>
    </source>
</reference>
<sequence>MQKKNRLKKHRPQTKSKITNVIASTLFSKYGMTLEEYKEGVAIHAKCFDQIKKVKPIF</sequence>
<protein>
    <submittedName>
        <fullName evidence="1">Uncharacterized protein</fullName>
    </submittedName>
</protein>
<keyword evidence="2" id="KW-1185">Reference proteome</keyword>